<reference evidence="6" key="1">
    <citation type="submission" date="2014-12" db="EMBL/GenBank/DDBJ databases">
        <title>Complete genome sequence of a multi-drug resistant Klebsiella pneumoniae.</title>
        <authorList>
            <person name="Hua X."/>
            <person name="Chen Q."/>
            <person name="Li X."/>
            <person name="Feng Y."/>
            <person name="Ruan Z."/>
            <person name="Yu Y."/>
        </authorList>
    </citation>
    <scope>NUCLEOTIDE SEQUENCE [LARGE SCALE GENOMIC DNA]</scope>
    <source>
        <strain evidence="6">5.12</strain>
    </source>
</reference>
<sequence>MHKLFGHDDRFLLQRLRSELDALGIPYLVKNEFAGGAVGELPWQDVQQEIWLLDEAWFHKASQVVVGLIDCLADPQTGAWVCENCGENNDGGFDICWHCQHSRPT</sequence>
<dbReference type="Pfam" id="PF09413">
    <property type="entry name" value="DUF2007"/>
    <property type="match status" value="1"/>
</dbReference>
<reference evidence="5 6" key="2">
    <citation type="submission" date="2020-04" db="EMBL/GenBank/DDBJ databases">
        <title>Complete genome sequence of Alteromonas pelagimontana 5.12T.</title>
        <authorList>
            <person name="Sinha R.K."/>
            <person name="Krishnan K.P."/>
            <person name="Kurian J.P."/>
        </authorList>
    </citation>
    <scope>NUCLEOTIDE SEQUENCE [LARGE SCALE GENOMIC DNA]</scope>
    <source>
        <strain evidence="5 6">5.12</strain>
    </source>
</reference>
<keyword evidence="2" id="KW-0863">Zinc-finger</keyword>
<organism evidence="5 6">
    <name type="scientific">Alteromonas pelagimontana</name>
    <dbReference type="NCBI Taxonomy" id="1858656"/>
    <lineage>
        <taxon>Bacteria</taxon>
        <taxon>Pseudomonadati</taxon>
        <taxon>Pseudomonadota</taxon>
        <taxon>Gammaproteobacteria</taxon>
        <taxon>Alteromonadales</taxon>
        <taxon>Alteromonadaceae</taxon>
        <taxon>Alteromonas/Salinimonas group</taxon>
        <taxon>Alteromonas</taxon>
    </lineage>
</organism>
<feature type="domain" description="RanBP2-type" evidence="4">
    <location>
        <begin position="80"/>
        <end position="99"/>
    </location>
</feature>
<evidence type="ECO:0000313" key="6">
    <source>
        <dbReference type="Proteomes" id="UP000219285"/>
    </source>
</evidence>
<evidence type="ECO:0000256" key="1">
    <source>
        <dbReference type="ARBA" id="ARBA00022723"/>
    </source>
</evidence>
<dbReference type="InterPro" id="IPR018551">
    <property type="entry name" value="DUF2007"/>
</dbReference>
<dbReference type="GO" id="GO:0008270">
    <property type="term" value="F:zinc ion binding"/>
    <property type="evidence" value="ECO:0007669"/>
    <property type="project" value="UniProtKB-KW"/>
</dbReference>
<dbReference type="OrthoDB" id="9814654at2"/>
<protein>
    <submittedName>
        <fullName evidence="5">DUF2007 domain-containing protein</fullName>
    </submittedName>
</protein>
<gene>
    <name evidence="5" type="ORF">CA267_004330</name>
</gene>
<evidence type="ECO:0000256" key="2">
    <source>
        <dbReference type="ARBA" id="ARBA00022771"/>
    </source>
</evidence>
<dbReference type="InterPro" id="IPR001876">
    <property type="entry name" value="Znf_RanBP2"/>
</dbReference>
<dbReference type="Proteomes" id="UP000219285">
    <property type="component" value="Chromosome"/>
</dbReference>
<dbReference type="RefSeq" id="WP_075608624.1">
    <property type="nucleotide sequence ID" value="NZ_CP052766.1"/>
</dbReference>
<keyword evidence="6" id="KW-1185">Reference proteome</keyword>
<evidence type="ECO:0000256" key="3">
    <source>
        <dbReference type="ARBA" id="ARBA00022833"/>
    </source>
</evidence>
<name>A0A6M4MB74_9ALTE</name>
<keyword evidence="3" id="KW-0862">Zinc</keyword>
<dbReference type="KEGG" id="apel:CA267_004330"/>
<dbReference type="Pfam" id="PF24463">
    <property type="entry name" value="DUF7577"/>
    <property type="match status" value="1"/>
</dbReference>
<dbReference type="AlphaFoldDB" id="A0A6M4MB74"/>
<evidence type="ECO:0000259" key="4">
    <source>
        <dbReference type="PROSITE" id="PS01358"/>
    </source>
</evidence>
<dbReference type="EMBL" id="CP052766">
    <property type="protein sequence ID" value="QJR80058.1"/>
    <property type="molecule type" value="Genomic_DNA"/>
</dbReference>
<accession>A0A6M4MB74</accession>
<proteinExistence type="predicted"/>
<dbReference type="PROSITE" id="PS01358">
    <property type="entry name" value="ZF_RANBP2_1"/>
    <property type="match status" value="1"/>
</dbReference>
<dbReference type="InterPro" id="IPR055999">
    <property type="entry name" value="DUF7577"/>
</dbReference>
<keyword evidence="1" id="KW-0479">Metal-binding</keyword>
<evidence type="ECO:0000313" key="5">
    <source>
        <dbReference type="EMBL" id="QJR80058.1"/>
    </source>
</evidence>